<dbReference type="Proteomes" id="UP000465304">
    <property type="component" value="Unassembled WGS sequence"/>
</dbReference>
<keyword evidence="2" id="KW-1185">Reference proteome</keyword>
<dbReference type="RefSeq" id="WP_163887597.1">
    <property type="nucleotide sequence ID" value="NZ_BLLB01000002.1"/>
</dbReference>
<sequence>MTTDEGELANLCAVRNGCSRRVLRWAVEDHLRTALSMTMRGMLPRKVIFHADRGALRTKADSNLRSQFVVIASVVDRLALPPVFSSRAFRGRLLSASATA</sequence>
<name>A0A7I9ZII2_9MYCO</name>
<comment type="caution">
    <text evidence="1">The sequence shown here is derived from an EMBL/GenBank/DDBJ whole genome shotgun (WGS) entry which is preliminary data.</text>
</comment>
<accession>A0A7I9ZII2</accession>
<dbReference type="EMBL" id="BLLB01000002">
    <property type="protein sequence ID" value="GFH00659.1"/>
    <property type="molecule type" value="Genomic_DNA"/>
</dbReference>
<reference evidence="1 2" key="1">
    <citation type="journal article" date="2019" name="Emerg. Microbes Infect.">
        <title>Comprehensive subspecies identification of 175 nontuberculous mycobacteria species based on 7547 genomic profiles.</title>
        <authorList>
            <person name="Matsumoto Y."/>
            <person name="Kinjo T."/>
            <person name="Motooka D."/>
            <person name="Nabeya D."/>
            <person name="Jung N."/>
            <person name="Uechi K."/>
            <person name="Horii T."/>
            <person name="Iida T."/>
            <person name="Fujita J."/>
            <person name="Nakamura S."/>
        </authorList>
    </citation>
    <scope>NUCLEOTIDE SEQUENCE [LARGE SCALE GENOMIC DNA]</scope>
    <source>
        <strain evidence="1 2">JCM 30996</strain>
    </source>
</reference>
<organism evidence="1 2">
    <name type="scientific">Mycolicibacterium hippocampi</name>
    <dbReference type="NCBI Taxonomy" id="659824"/>
    <lineage>
        <taxon>Bacteria</taxon>
        <taxon>Bacillati</taxon>
        <taxon>Actinomycetota</taxon>
        <taxon>Actinomycetes</taxon>
        <taxon>Mycobacteriales</taxon>
        <taxon>Mycobacteriaceae</taxon>
        <taxon>Mycolicibacterium</taxon>
    </lineage>
</organism>
<protein>
    <recommendedName>
        <fullName evidence="3">Transposase</fullName>
    </recommendedName>
</protein>
<gene>
    <name evidence="1" type="ORF">MHIP_11420</name>
</gene>
<evidence type="ECO:0000313" key="1">
    <source>
        <dbReference type="EMBL" id="GFH00659.1"/>
    </source>
</evidence>
<evidence type="ECO:0008006" key="3">
    <source>
        <dbReference type="Google" id="ProtNLM"/>
    </source>
</evidence>
<dbReference type="AlphaFoldDB" id="A0A7I9ZII2"/>
<proteinExistence type="predicted"/>
<evidence type="ECO:0000313" key="2">
    <source>
        <dbReference type="Proteomes" id="UP000465304"/>
    </source>
</evidence>